<dbReference type="RefSeq" id="WP_073120237.1">
    <property type="nucleotide sequence ID" value="NZ_BMEN01000003.1"/>
</dbReference>
<evidence type="ECO:0000313" key="3">
    <source>
        <dbReference type="Proteomes" id="UP000184109"/>
    </source>
</evidence>
<protein>
    <recommendedName>
        <fullName evidence="4">Glycine zipper</fullName>
    </recommendedName>
</protein>
<dbReference type="OrthoDB" id="1139266at2"/>
<evidence type="ECO:0008006" key="4">
    <source>
        <dbReference type="Google" id="ProtNLM"/>
    </source>
</evidence>
<proteinExistence type="predicted"/>
<keyword evidence="3" id="KW-1185">Reference proteome</keyword>
<dbReference type="STRING" id="1195760.SAMN05444281_1557"/>
<organism evidence="2 3">
    <name type="scientific">Wenyingzhuangia marina</name>
    <dbReference type="NCBI Taxonomy" id="1195760"/>
    <lineage>
        <taxon>Bacteria</taxon>
        <taxon>Pseudomonadati</taxon>
        <taxon>Bacteroidota</taxon>
        <taxon>Flavobacteriia</taxon>
        <taxon>Flavobacteriales</taxon>
        <taxon>Flavobacteriaceae</taxon>
        <taxon>Wenyingzhuangia</taxon>
    </lineage>
</organism>
<keyword evidence="1" id="KW-0472">Membrane</keyword>
<name>A0A1M5V701_9FLAO</name>
<dbReference type="AlphaFoldDB" id="A0A1M5V701"/>
<gene>
    <name evidence="2" type="ORF">SAMN05444281_1557</name>
</gene>
<keyword evidence="1" id="KW-1133">Transmembrane helix</keyword>
<accession>A0A1M5V701</accession>
<keyword evidence="1" id="KW-0812">Transmembrane</keyword>
<sequence>MKLHEAIHLFKNLKTETTNKSEITIYDQFIDILNKLEIRTFSDSDIQSIESFLDRLDLESNPRNRKKHFKKALNKFEEFLKETFSLTTKNYYTNLGMGVGVSFGVLFGIIFLSKLERSLGIAFGLIAGMFIGLMIGKFMDKKAMTENNIL</sequence>
<reference evidence="3" key="1">
    <citation type="submission" date="2016-11" db="EMBL/GenBank/DDBJ databases">
        <authorList>
            <person name="Varghese N."/>
            <person name="Submissions S."/>
        </authorList>
    </citation>
    <scope>NUCLEOTIDE SEQUENCE [LARGE SCALE GENOMIC DNA]</scope>
    <source>
        <strain evidence="3">DSM 100572</strain>
    </source>
</reference>
<feature type="transmembrane region" description="Helical" evidence="1">
    <location>
        <begin position="91"/>
        <end position="112"/>
    </location>
</feature>
<dbReference type="Proteomes" id="UP000184109">
    <property type="component" value="Unassembled WGS sequence"/>
</dbReference>
<feature type="transmembrane region" description="Helical" evidence="1">
    <location>
        <begin position="118"/>
        <end position="136"/>
    </location>
</feature>
<evidence type="ECO:0000256" key="1">
    <source>
        <dbReference type="SAM" id="Phobius"/>
    </source>
</evidence>
<evidence type="ECO:0000313" key="2">
    <source>
        <dbReference type="EMBL" id="SHH70918.1"/>
    </source>
</evidence>
<dbReference type="EMBL" id="FQXQ01000003">
    <property type="protein sequence ID" value="SHH70918.1"/>
    <property type="molecule type" value="Genomic_DNA"/>
</dbReference>